<dbReference type="GeneID" id="9058160"/>
<dbReference type="AlphaFoldDB" id="C5K6T5"/>
<keyword evidence="2 3" id="KW-0067">ATP-binding</keyword>
<dbReference type="Gene3D" id="3.40.50.300">
    <property type="entry name" value="P-loop containing nucleotide triphosphate hydrolases"/>
    <property type="match status" value="1"/>
</dbReference>
<dbReference type="GO" id="GO:0004386">
    <property type="term" value="F:helicase activity"/>
    <property type="evidence" value="ECO:0007669"/>
    <property type="project" value="UniProtKB-KW"/>
</dbReference>
<keyword evidence="4" id="KW-1185">Reference proteome</keyword>
<dbReference type="InParanoid" id="C5K6T5"/>
<dbReference type="Proteomes" id="UP000007800">
    <property type="component" value="Unassembled WGS sequence"/>
</dbReference>
<evidence type="ECO:0000313" key="3">
    <source>
        <dbReference type="EMBL" id="EER19808.1"/>
    </source>
</evidence>
<evidence type="ECO:0000256" key="2">
    <source>
        <dbReference type="ARBA" id="ARBA00022806"/>
    </source>
</evidence>
<name>C5K6T5_PERM5</name>
<accession>C5K6T5</accession>
<gene>
    <name evidence="3" type="ORF">Pmar_PMAR020793</name>
</gene>
<protein>
    <submittedName>
        <fullName evidence="3">ATP-dependent RNA helicase, putative</fullName>
    </submittedName>
</protein>
<evidence type="ECO:0000256" key="1">
    <source>
        <dbReference type="ARBA" id="ARBA00022801"/>
    </source>
</evidence>
<dbReference type="GO" id="GO:0003723">
    <property type="term" value="F:RNA binding"/>
    <property type="evidence" value="ECO:0007669"/>
    <property type="project" value="TreeGrafter"/>
</dbReference>
<reference evidence="3 4" key="1">
    <citation type="submission" date="2008-07" db="EMBL/GenBank/DDBJ databases">
        <authorList>
            <person name="El-Sayed N."/>
            <person name="Caler E."/>
            <person name="Inman J."/>
            <person name="Amedeo P."/>
            <person name="Hass B."/>
            <person name="Wortman J."/>
        </authorList>
    </citation>
    <scope>NUCLEOTIDE SEQUENCE [LARGE SCALE GENOMIC DNA]</scope>
    <source>
        <strain evidence="4">ATCC 50983 / TXsc</strain>
    </source>
</reference>
<dbReference type="PANTHER" id="PTHR18934">
    <property type="entry name" value="ATP-DEPENDENT RNA HELICASE"/>
    <property type="match status" value="1"/>
</dbReference>
<keyword evidence="2 3" id="KW-0547">Nucleotide-binding</keyword>
<proteinExistence type="predicted"/>
<dbReference type="RefSeq" id="XP_002788012.1">
    <property type="nucleotide sequence ID" value="XM_002787966.1"/>
</dbReference>
<sequence length="75" mass="8416">MSPRSHVCRYLSQHTTRCIAIDGIRFVIDSGKVEELSVDAGSSTRRLAEQWITLASADQRKGRSGRTGPGQYYRM</sequence>
<dbReference type="OrthoDB" id="10253254at2759"/>
<keyword evidence="1" id="KW-0378">Hydrolase</keyword>
<dbReference type="SUPFAM" id="SSF52540">
    <property type="entry name" value="P-loop containing nucleoside triphosphate hydrolases"/>
    <property type="match status" value="1"/>
</dbReference>
<organism evidence="4">
    <name type="scientific">Perkinsus marinus (strain ATCC 50983 / TXsc)</name>
    <dbReference type="NCBI Taxonomy" id="423536"/>
    <lineage>
        <taxon>Eukaryota</taxon>
        <taxon>Sar</taxon>
        <taxon>Alveolata</taxon>
        <taxon>Perkinsozoa</taxon>
        <taxon>Perkinsea</taxon>
        <taxon>Perkinsida</taxon>
        <taxon>Perkinsidae</taxon>
        <taxon>Perkinsus</taxon>
    </lineage>
</organism>
<keyword evidence="2 3" id="KW-0347">Helicase</keyword>
<dbReference type="InterPro" id="IPR027417">
    <property type="entry name" value="P-loop_NTPase"/>
</dbReference>
<dbReference type="GO" id="GO:0016787">
    <property type="term" value="F:hydrolase activity"/>
    <property type="evidence" value="ECO:0007669"/>
    <property type="project" value="UniProtKB-KW"/>
</dbReference>
<dbReference type="PANTHER" id="PTHR18934:SF221">
    <property type="entry name" value="ATP-DEPENDENT RNA HELICASE DHX34-RELATED"/>
    <property type="match status" value="1"/>
</dbReference>
<evidence type="ECO:0000313" key="4">
    <source>
        <dbReference type="Proteomes" id="UP000007800"/>
    </source>
</evidence>
<feature type="non-terminal residue" evidence="3">
    <location>
        <position position="75"/>
    </location>
</feature>
<dbReference type="EMBL" id="GG670911">
    <property type="protein sequence ID" value="EER19808.1"/>
    <property type="molecule type" value="Genomic_DNA"/>
</dbReference>